<evidence type="ECO:0000313" key="2">
    <source>
        <dbReference type="EMBL" id="PQM33384.1"/>
    </source>
</evidence>
<reference evidence="2 3" key="1">
    <citation type="submission" date="2018-02" db="EMBL/GenBank/DDBJ databases">
        <title>Draft genome of wild Prunus yedoensis var. nudiflora.</title>
        <authorList>
            <person name="Baek S."/>
            <person name="Kim J.-H."/>
            <person name="Choi K."/>
            <person name="Kim G.-B."/>
            <person name="Cho A."/>
            <person name="Jang H."/>
            <person name="Shin C.-H."/>
            <person name="Yu H.-J."/>
            <person name="Mun J.-H."/>
        </authorList>
    </citation>
    <scope>NUCLEOTIDE SEQUENCE [LARGE SCALE GENOMIC DNA]</scope>
    <source>
        <strain evidence="3">cv. Jeju island</strain>
        <tissue evidence="2">Leaf</tissue>
    </source>
</reference>
<evidence type="ECO:0000256" key="1">
    <source>
        <dbReference type="SAM" id="MobiDB-lite"/>
    </source>
</evidence>
<comment type="caution">
    <text evidence="2">The sequence shown here is derived from an EMBL/GenBank/DDBJ whole genome shotgun (WGS) entry which is preliminary data.</text>
</comment>
<name>A0A314UAH8_PRUYE</name>
<protein>
    <submittedName>
        <fullName evidence="2">Uncharacterized protein</fullName>
    </submittedName>
</protein>
<feature type="region of interest" description="Disordered" evidence="1">
    <location>
        <begin position="1"/>
        <end position="61"/>
    </location>
</feature>
<organism evidence="2 3">
    <name type="scientific">Prunus yedoensis var. nudiflora</name>
    <dbReference type="NCBI Taxonomy" id="2094558"/>
    <lineage>
        <taxon>Eukaryota</taxon>
        <taxon>Viridiplantae</taxon>
        <taxon>Streptophyta</taxon>
        <taxon>Embryophyta</taxon>
        <taxon>Tracheophyta</taxon>
        <taxon>Spermatophyta</taxon>
        <taxon>Magnoliopsida</taxon>
        <taxon>eudicotyledons</taxon>
        <taxon>Gunneridae</taxon>
        <taxon>Pentapetalae</taxon>
        <taxon>rosids</taxon>
        <taxon>fabids</taxon>
        <taxon>Rosales</taxon>
        <taxon>Rosaceae</taxon>
        <taxon>Amygdaloideae</taxon>
        <taxon>Amygdaleae</taxon>
        <taxon>Prunus</taxon>
    </lineage>
</organism>
<evidence type="ECO:0000313" key="3">
    <source>
        <dbReference type="Proteomes" id="UP000250321"/>
    </source>
</evidence>
<feature type="region of interest" description="Disordered" evidence="1">
    <location>
        <begin position="109"/>
        <end position="133"/>
    </location>
</feature>
<proteinExistence type="predicted"/>
<keyword evidence="3" id="KW-1185">Reference proteome</keyword>
<accession>A0A314UAH8</accession>
<feature type="compositionally biased region" description="Basic and acidic residues" evidence="1">
    <location>
        <begin position="20"/>
        <end position="52"/>
    </location>
</feature>
<dbReference type="Proteomes" id="UP000250321">
    <property type="component" value="Unassembled WGS sequence"/>
</dbReference>
<sequence>MTPSQTTVASPDIQNDEATLEAKECVEDKLQKTSITDDHEEKAGLEVGKKANEAPGKVDSPLITQTNETHLLEVGNPDIFEVYPEIGSKDIIKESPKEPEYQNEFLKETPKASDIASETVNDDENSEQPFGNPCMRIVTRESQ</sequence>
<dbReference type="EMBL" id="PJQY01003929">
    <property type="protein sequence ID" value="PQM33384.1"/>
    <property type="molecule type" value="Genomic_DNA"/>
</dbReference>
<feature type="compositionally biased region" description="Polar residues" evidence="1">
    <location>
        <begin position="1"/>
        <end position="13"/>
    </location>
</feature>
<dbReference type="AlphaFoldDB" id="A0A314UAH8"/>
<gene>
    <name evidence="2" type="ORF">Pyn_20502</name>
</gene>